<proteinExistence type="predicted"/>
<keyword evidence="3" id="KW-1185">Reference proteome</keyword>
<organism evidence="2 3">
    <name type="scientific">Undibacterium danionis</name>
    <dbReference type="NCBI Taxonomy" id="1812100"/>
    <lineage>
        <taxon>Bacteria</taxon>
        <taxon>Pseudomonadati</taxon>
        <taxon>Pseudomonadota</taxon>
        <taxon>Betaproteobacteria</taxon>
        <taxon>Burkholderiales</taxon>
        <taxon>Oxalobacteraceae</taxon>
        <taxon>Undibacterium</taxon>
    </lineage>
</organism>
<evidence type="ECO:0000313" key="3">
    <source>
        <dbReference type="Proteomes" id="UP001589844"/>
    </source>
</evidence>
<comment type="caution">
    <text evidence="2">The sequence shown here is derived from an EMBL/GenBank/DDBJ whole genome shotgun (WGS) entry which is preliminary data.</text>
</comment>
<protein>
    <submittedName>
        <fullName evidence="2">Integrase core domain-containing protein</fullName>
    </submittedName>
</protein>
<name>A0ABV6I8N2_9BURK</name>
<accession>A0ABV6I8N2</accession>
<dbReference type="PROSITE" id="PS50994">
    <property type="entry name" value="INTEGRASE"/>
    <property type="match status" value="1"/>
</dbReference>
<dbReference type="InterPro" id="IPR001584">
    <property type="entry name" value="Integrase_cat-core"/>
</dbReference>
<reference evidence="2 3" key="1">
    <citation type="submission" date="2024-09" db="EMBL/GenBank/DDBJ databases">
        <authorList>
            <person name="Sun Q."/>
            <person name="Mori K."/>
        </authorList>
    </citation>
    <scope>NUCLEOTIDE SEQUENCE [LARGE SCALE GENOMIC DNA]</scope>
    <source>
        <strain evidence="2 3">CCM 8677</strain>
    </source>
</reference>
<dbReference type="RefSeq" id="WP_390209196.1">
    <property type="nucleotide sequence ID" value="NZ_JBHLXJ010000002.1"/>
</dbReference>
<evidence type="ECO:0000313" key="2">
    <source>
        <dbReference type="EMBL" id="MFC0348181.1"/>
    </source>
</evidence>
<dbReference type="EMBL" id="JBHLXJ010000002">
    <property type="protein sequence ID" value="MFC0348181.1"/>
    <property type="molecule type" value="Genomic_DNA"/>
</dbReference>
<evidence type="ECO:0000259" key="1">
    <source>
        <dbReference type="PROSITE" id="PS50994"/>
    </source>
</evidence>
<dbReference type="InterPro" id="IPR012337">
    <property type="entry name" value="RNaseH-like_sf"/>
</dbReference>
<gene>
    <name evidence="2" type="ORF">ACFFJH_00015</name>
</gene>
<dbReference type="InterPro" id="IPR036397">
    <property type="entry name" value="RNaseH_sf"/>
</dbReference>
<feature type="domain" description="Integrase catalytic" evidence="1">
    <location>
        <begin position="1"/>
        <end position="71"/>
    </location>
</feature>
<dbReference type="Pfam" id="PF13683">
    <property type="entry name" value="rve_3"/>
    <property type="match status" value="1"/>
</dbReference>
<dbReference type="Gene3D" id="3.30.420.10">
    <property type="entry name" value="Ribonuclease H-like superfamily/Ribonuclease H"/>
    <property type="match status" value="1"/>
</dbReference>
<dbReference type="SUPFAM" id="SSF53098">
    <property type="entry name" value="Ribonuclease H-like"/>
    <property type="match status" value="1"/>
</dbReference>
<sequence>MNHSRLAHPRTNRKIEQFNRTLKNKVISGNNFADLQKVQKAFDKWRQIYNTERSHERIEIRTPVTRYQSSPFSYLRSLPPAKYLPNDVVIKVGWGNGSNLRSDLLKYLQH</sequence>
<dbReference type="Proteomes" id="UP001589844">
    <property type="component" value="Unassembled WGS sequence"/>
</dbReference>